<feature type="transmembrane region" description="Helical" evidence="6">
    <location>
        <begin position="6"/>
        <end position="28"/>
    </location>
</feature>
<evidence type="ECO:0000256" key="5">
    <source>
        <dbReference type="ARBA" id="ARBA00023136"/>
    </source>
</evidence>
<gene>
    <name evidence="7" type="ORF">ACFOW1_00175</name>
</gene>
<dbReference type="RefSeq" id="WP_379011357.1">
    <property type="nucleotide sequence ID" value="NZ_JBHSDC010000001.1"/>
</dbReference>
<proteinExistence type="inferred from homology"/>
<reference evidence="8" key="1">
    <citation type="journal article" date="2019" name="Int. J. Syst. Evol. Microbiol.">
        <title>The Global Catalogue of Microorganisms (GCM) 10K type strain sequencing project: providing services to taxonomists for standard genome sequencing and annotation.</title>
        <authorList>
            <consortium name="The Broad Institute Genomics Platform"/>
            <consortium name="The Broad Institute Genome Sequencing Center for Infectious Disease"/>
            <person name="Wu L."/>
            <person name="Ma J."/>
        </authorList>
    </citation>
    <scope>NUCLEOTIDE SEQUENCE [LARGE SCALE GENOMIC DNA]</scope>
    <source>
        <strain evidence="8">CECT 8010</strain>
    </source>
</reference>
<comment type="similarity">
    <text evidence="2">Belongs to the UPF0754 family.</text>
</comment>
<feature type="transmembrane region" description="Helical" evidence="6">
    <location>
        <begin position="177"/>
        <end position="199"/>
    </location>
</feature>
<dbReference type="InterPro" id="IPR007383">
    <property type="entry name" value="DUF445"/>
</dbReference>
<dbReference type="PANTHER" id="PTHR35791">
    <property type="entry name" value="UPF0754 MEMBRANE PROTEIN YHEB"/>
    <property type="match status" value="1"/>
</dbReference>
<accession>A0ABV8PSS6</accession>
<dbReference type="Proteomes" id="UP001595906">
    <property type="component" value="Unassembled WGS sequence"/>
</dbReference>
<keyword evidence="8" id="KW-1185">Reference proteome</keyword>
<evidence type="ECO:0000313" key="8">
    <source>
        <dbReference type="Proteomes" id="UP001595906"/>
    </source>
</evidence>
<comment type="caution">
    <text evidence="7">The sequence shown here is derived from an EMBL/GenBank/DDBJ whole genome shotgun (WGS) entry which is preliminary data.</text>
</comment>
<dbReference type="Pfam" id="PF04286">
    <property type="entry name" value="DUF445"/>
    <property type="match status" value="1"/>
</dbReference>
<dbReference type="EMBL" id="JBHSDC010000001">
    <property type="protein sequence ID" value="MFC4230285.1"/>
    <property type="molecule type" value="Genomic_DNA"/>
</dbReference>
<protein>
    <submittedName>
        <fullName evidence="7">DUF445 domain-containing protein</fullName>
    </submittedName>
</protein>
<name>A0ABV8PSS6_9BACT</name>
<evidence type="ECO:0000256" key="4">
    <source>
        <dbReference type="ARBA" id="ARBA00022989"/>
    </source>
</evidence>
<keyword evidence="4 6" id="KW-1133">Transmembrane helix</keyword>
<evidence type="ECO:0000256" key="1">
    <source>
        <dbReference type="ARBA" id="ARBA00004308"/>
    </source>
</evidence>
<sequence>MTLGLLLIPIISAGIGWYINGLAIKMLFHPKVPKKILGIRFQGILPKNQPLIAAKLGTLASAELLSFEDIIAKVTNAENIEKLMPVVGTHIDHFLRVKLAEKMPVISMFIGEKTISELKGVFMEELKTLFPALMGSYVNNLQKDLDLAQIITQKVASISSDKLEEIFYNVMNKQLRYIKLIGAVIGFIIGILQIGITLLKF</sequence>
<keyword evidence="5 6" id="KW-0472">Membrane</keyword>
<evidence type="ECO:0000256" key="6">
    <source>
        <dbReference type="SAM" id="Phobius"/>
    </source>
</evidence>
<dbReference type="PANTHER" id="PTHR35791:SF1">
    <property type="entry name" value="UPF0754 MEMBRANE PROTEIN YHEB"/>
    <property type="match status" value="1"/>
</dbReference>
<evidence type="ECO:0000256" key="3">
    <source>
        <dbReference type="ARBA" id="ARBA00022692"/>
    </source>
</evidence>
<organism evidence="7 8">
    <name type="scientific">Parasediminibacterium paludis</name>
    <dbReference type="NCBI Taxonomy" id="908966"/>
    <lineage>
        <taxon>Bacteria</taxon>
        <taxon>Pseudomonadati</taxon>
        <taxon>Bacteroidota</taxon>
        <taxon>Chitinophagia</taxon>
        <taxon>Chitinophagales</taxon>
        <taxon>Chitinophagaceae</taxon>
        <taxon>Parasediminibacterium</taxon>
    </lineage>
</organism>
<evidence type="ECO:0000256" key="2">
    <source>
        <dbReference type="ARBA" id="ARBA00008053"/>
    </source>
</evidence>
<keyword evidence="3 6" id="KW-0812">Transmembrane</keyword>
<evidence type="ECO:0000313" key="7">
    <source>
        <dbReference type="EMBL" id="MFC4230285.1"/>
    </source>
</evidence>
<comment type="subcellular location">
    <subcellularLocation>
        <location evidence="1">Endomembrane system</location>
    </subcellularLocation>
</comment>